<name>D1YXB0_METPS</name>
<sequence length="140" mass="15727">MKARDTAMTLEEFRKYYDGHRGVISSVRAYDAAAGRWAGSEELFERPGAYTLIVVRFKNNTFLRVDVKPSLQVRLSPKKYSSASTWGALGANLTYEEKEFLGTLGQELTVEELIKAIEASAFEGKAALLEKIRKASKKMR</sequence>
<accession>D1YXB0</accession>
<evidence type="ECO:0000313" key="1">
    <source>
        <dbReference type="EMBL" id="BAI61082.1"/>
    </source>
</evidence>
<dbReference type="eggNOG" id="arCOG12556">
    <property type="taxonomic scope" value="Archaea"/>
</dbReference>
<evidence type="ECO:0000313" key="2">
    <source>
        <dbReference type="Proteomes" id="UP000001882"/>
    </source>
</evidence>
<dbReference type="RefSeq" id="WP_012899761.1">
    <property type="nucleotide sequence ID" value="NC_013665.1"/>
</dbReference>
<dbReference type="EMBL" id="AP011532">
    <property type="protein sequence ID" value="BAI61082.1"/>
    <property type="molecule type" value="Genomic_DNA"/>
</dbReference>
<dbReference type="KEGG" id="mpd:MCP_1010"/>
<dbReference type="InParanoid" id="D1YXB0"/>
<keyword evidence="2" id="KW-1185">Reference proteome</keyword>
<dbReference type="AlphaFoldDB" id="D1YXB0"/>
<protein>
    <submittedName>
        <fullName evidence="1">Uncharacterized protein</fullName>
    </submittedName>
</protein>
<dbReference type="GeneID" id="8682711"/>
<reference evidence="1 2" key="2">
    <citation type="journal article" date="2008" name="Int. J. Syst. Evol. Microbiol.">
        <title>Methanocella paludicola gen. nov., sp. nov., a methane-producing archaeon, the first isolate of the lineage 'Rice Cluster I', and proposal of the new archaeal order Methanocellales ord. nov.</title>
        <authorList>
            <person name="Sakai S."/>
            <person name="Imachi H."/>
            <person name="Hanada S."/>
            <person name="Ohashi A."/>
            <person name="Harada H."/>
            <person name="Kamagata Y."/>
        </authorList>
    </citation>
    <scope>NUCLEOTIDE SEQUENCE [LARGE SCALE GENOMIC DNA]</scope>
    <source>
        <strain evidence="2">DSM 17711 / JCM 13418 / NBRC 101707 / SANAE</strain>
    </source>
</reference>
<reference evidence="1 2" key="1">
    <citation type="journal article" date="2007" name="Appl. Environ. Microbiol.">
        <title>Isolation of key methanogens for global methane emission from rice paddy fields: a novel isolate affiliated with the clone cluster rice cluster I.</title>
        <authorList>
            <person name="Sakai S."/>
            <person name="Imachi H."/>
            <person name="Sekiguchi Y."/>
            <person name="Ohashi A."/>
            <person name="Harada H."/>
            <person name="Kamagata Y."/>
        </authorList>
    </citation>
    <scope>NUCLEOTIDE SEQUENCE [LARGE SCALE GENOMIC DNA]</scope>
    <source>
        <strain evidence="2">DSM 17711 / JCM 13418 / NBRC 101707 / SANAE</strain>
    </source>
</reference>
<dbReference type="Proteomes" id="UP000001882">
    <property type="component" value="Chromosome"/>
</dbReference>
<proteinExistence type="predicted"/>
<gene>
    <name evidence="1" type="ordered locus">MCP_1010</name>
</gene>
<dbReference type="OrthoDB" id="378972at2157"/>
<reference evidence="2" key="3">
    <citation type="journal article" date="2011" name="PLoS ONE">
        <title>Genome sequence of a mesophilic hydrogenotrophic methanogen Methanocella paludicola, the first cultivated representative of the order Methanocellales.</title>
        <authorList>
            <person name="Sakai S."/>
            <person name="Takaki Y."/>
            <person name="Shimamura S."/>
            <person name="Sekine M."/>
            <person name="Tajima T."/>
            <person name="Kosugi H."/>
            <person name="Ichikawa N."/>
            <person name="Tasumi E."/>
            <person name="Hiraki A.T."/>
            <person name="Shimizu A."/>
            <person name="Kato Y."/>
            <person name="Nishiko R."/>
            <person name="Mori K."/>
            <person name="Fujita N."/>
            <person name="Imachi H."/>
            <person name="Takai K."/>
        </authorList>
    </citation>
    <scope>NUCLEOTIDE SEQUENCE [LARGE SCALE GENOMIC DNA]</scope>
    <source>
        <strain evidence="2">DSM 17711 / JCM 13418 / NBRC 101707 / SANAE</strain>
    </source>
</reference>
<organism evidence="1 2">
    <name type="scientific">Methanocella paludicola (strain DSM 17711 / JCM 13418 / NBRC 101707 / SANAE)</name>
    <dbReference type="NCBI Taxonomy" id="304371"/>
    <lineage>
        <taxon>Archaea</taxon>
        <taxon>Methanobacteriati</taxon>
        <taxon>Methanobacteriota</taxon>
        <taxon>Stenosarchaea group</taxon>
        <taxon>Methanomicrobia</taxon>
        <taxon>Methanocellales</taxon>
        <taxon>Methanocellaceae</taxon>
        <taxon>Methanocella</taxon>
    </lineage>
</organism>